<sequence length="542" mass="58314">MDAQRRRLLWRMASEKSDNSTSCLIRGNAEAIAAANAIVPPRHSSTEGRFSILDSHAKSSDSESDFDTNQPPITFSRRVIPISNFSKSVDFSAGTTTLPMSTSVSRFRIVPLESRYKRGRWTCYDHYEKSHVTKNAKLSLPATKNKSFDVNNLSVRSLNEVMGPKTAPPLVAIQPLHVRFAFDLSSDDEGEIDAKRVPHAKKEKVLPPLLLSSSLQLLQPSPSTPPASSSSAPAAQKVLPVRIVTPPATLPALITPEIRPDDTKILSAVRAADLGMTLSLNNGRLTPTEMLQSGLETTLNTCSEAIIGALVQEKKVEKKKSPSALPPPVPPPLFVHPDDTLTASVPPPCPSIIVHIASSSLAAAVPVAAAETADAGEVCSRHPSCASLANIDFATPPNTPTTDSFSPVGLILAETVTPSASTMRKPPLIVVCEWDEGVKGEEGTNTGKELRTIFGERRTHKISSSASSGTNTGGSTSMVAIDSKIEQAMDLVKTHLMFAVREEVEVLRGRIVDLENTVCNLEAENAVLRKHVSEEILRNMNN</sequence>
<keyword evidence="3" id="KW-1185">Reference proteome</keyword>
<dbReference type="PANTHER" id="PTHR12348:SF26">
    <property type="entry name" value="PROTEIN TSCT-1"/>
    <property type="match status" value="1"/>
</dbReference>
<gene>
    <name evidence="2" type="ORF">PENTCL1PPCAC_26847</name>
</gene>
<dbReference type="GO" id="GO:0006357">
    <property type="term" value="P:regulation of transcription by RNA polymerase II"/>
    <property type="evidence" value="ECO:0007669"/>
    <property type="project" value="InterPro"/>
</dbReference>
<proteinExistence type="inferred from homology"/>
<protein>
    <submittedName>
        <fullName evidence="2">Uncharacterized protein</fullName>
    </submittedName>
</protein>
<dbReference type="AlphaFoldDB" id="A0AAV5UEF6"/>
<comment type="caution">
    <text evidence="2">The sequence shown here is derived from an EMBL/GenBank/DDBJ whole genome shotgun (WGS) entry which is preliminary data.</text>
</comment>
<evidence type="ECO:0000256" key="1">
    <source>
        <dbReference type="ARBA" id="ARBA00007908"/>
    </source>
</evidence>
<dbReference type="SUPFAM" id="SSF58026">
    <property type="entry name" value="Delta-sleep-inducing peptide immunoreactive peptide"/>
    <property type="match status" value="1"/>
</dbReference>
<dbReference type="Proteomes" id="UP001432027">
    <property type="component" value="Unassembled WGS sequence"/>
</dbReference>
<dbReference type="InterPro" id="IPR000580">
    <property type="entry name" value="TSC22/Bun"/>
</dbReference>
<dbReference type="Gene3D" id="1.20.5.490">
    <property type="entry name" value="Single helix bin"/>
    <property type="match status" value="1"/>
</dbReference>
<evidence type="ECO:0000313" key="2">
    <source>
        <dbReference type="EMBL" id="GMT04673.1"/>
    </source>
</evidence>
<dbReference type="Pfam" id="PF01166">
    <property type="entry name" value="TSC22"/>
    <property type="match status" value="1"/>
</dbReference>
<comment type="similarity">
    <text evidence="1">Belongs to the TSC-22/Dip/Bun family.</text>
</comment>
<dbReference type="CDD" id="cd21936">
    <property type="entry name" value="ZIP_TSC22D"/>
    <property type="match status" value="1"/>
</dbReference>
<dbReference type="PROSITE" id="PS01289">
    <property type="entry name" value="TSC22"/>
    <property type="match status" value="1"/>
</dbReference>
<dbReference type="PANTHER" id="PTHR12348">
    <property type="entry name" value="TSC22"/>
    <property type="match status" value="1"/>
</dbReference>
<name>A0AAV5UEF6_9BILA</name>
<dbReference type="EMBL" id="BTSX01000006">
    <property type="protein sequence ID" value="GMT04673.1"/>
    <property type="molecule type" value="Genomic_DNA"/>
</dbReference>
<evidence type="ECO:0000313" key="3">
    <source>
        <dbReference type="Proteomes" id="UP001432027"/>
    </source>
</evidence>
<organism evidence="2 3">
    <name type="scientific">Pristionchus entomophagus</name>
    <dbReference type="NCBI Taxonomy" id="358040"/>
    <lineage>
        <taxon>Eukaryota</taxon>
        <taxon>Metazoa</taxon>
        <taxon>Ecdysozoa</taxon>
        <taxon>Nematoda</taxon>
        <taxon>Chromadorea</taxon>
        <taxon>Rhabditida</taxon>
        <taxon>Rhabditina</taxon>
        <taxon>Diplogasteromorpha</taxon>
        <taxon>Diplogasteroidea</taxon>
        <taxon>Neodiplogasteridae</taxon>
        <taxon>Pristionchus</taxon>
    </lineage>
</organism>
<accession>A0AAV5UEF6</accession>
<dbReference type="InterPro" id="IPR047862">
    <property type="entry name" value="TSC22/BUN_CS"/>
</dbReference>
<reference evidence="2" key="1">
    <citation type="submission" date="2023-10" db="EMBL/GenBank/DDBJ databases">
        <title>Genome assembly of Pristionchus species.</title>
        <authorList>
            <person name="Yoshida K."/>
            <person name="Sommer R.J."/>
        </authorList>
    </citation>
    <scope>NUCLEOTIDE SEQUENCE</scope>
    <source>
        <strain evidence="2">RS0144</strain>
    </source>
</reference>